<keyword evidence="12" id="KW-1185">Reference proteome</keyword>
<dbReference type="GO" id="GO:0006431">
    <property type="term" value="P:methionyl-tRNA aminoacylation"/>
    <property type="evidence" value="ECO:0007669"/>
    <property type="project" value="InterPro"/>
</dbReference>
<dbReference type="CDD" id="cd07957">
    <property type="entry name" value="Anticodon_Ia_Met"/>
    <property type="match status" value="1"/>
</dbReference>
<dbReference type="InterPro" id="IPR009080">
    <property type="entry name" value="tRNAsynth_Ia_anticodon-bd"/>
</dbReference>
<reference evidence="11 12" key="1">
    <citation type="journal article" date="2020" name="Mol. Plant">
        <title>The Chromosome-Based Rubber Tree Genome Provides New Insights into Spurge Genome Evolution and Rubber Biosynthesis.</title>
        <authorList>
            <person name="Liu J."/>
            <person name="Shi C."/>
            <person name="Shi C.C."/>
            <person name="Li W."/>
            <person name="Zhang Q.J."/>
            <person name="Zhang Y."/>
            <person name="Li K."/>
            <person name="Lu H.F."/>
            <person name="Shi C."/>
            <person name="Zhu S.T."/>
            <person name="Xiao Z.Y."/>
            <person name="Nan H."/>
            <person name="Yue Y."/>
            <person name="Zhu X.G."/>
            <person name="Wu Y."/>
            <person name="Hong X.N."/>
            <person name="Fan G.Y."/>
            <person name="Tong Y."/>
            <person name="Zhang D."/>
            <person name="Mao C.L."/>
            <person name="Liu Y.L."/>
            <person name="Hao S.J."/>
            <person name="Liu W.Q."/>
            <person name="Lv M.Q."/>
            <person name="Zhang H.B."/>
            <person name="Liu Y."/>
            <person name="Hu-Tang G.R."/>
            <person name="Wang J.P."/>
            <person name="Wang J.H."/>
            <person name="Sun Y.H."/>
            <person name="Ni S.B."/>
            <person name="Chen W.B."/>
            <person name="Zhang X.C."/>
            <person name="Jiao Y.N."/>
            <person name="Eichler E.E."/>
            <person name="Li G.H."/>
            <person name="Liu X."/>
            <person name="Gao L.Z."/>
        </authorList>
    </citation>
    <scope>NUCLEOTIDE SEQUENCE [LARGE SCALE GENOMIC DNA]</scope>
    <source>
        <strain evidence="12">cv. GT1</strain>
        <tissue evidence="11">Leaf</tissue>
    </source>
</reference>
<evidence type="ECO:0000256" key="3">
    <source>
        <dbReference type="ARBA" id="ARBA00022741"/>
    </source>
</evidence>
<evidence type="ECO:0000256" key="5">
    <source>
        <dbReference type="ARBA" id="ARBA00022917"/>
    </source>
</evidence>
<feature type="domain" description="Methionyl/Leucyl tRNA synthetase" evidence="9">
    <location>
        <begin position="159"/>
        <end position="287"/>
    </location>
</feature>
<evidence type="ECO:0000259" key="10">
    <source>
        <dbReference type="Pfam" id="PF19303"/>
    </source>
</evidence>
<evidence type="ECO:0000259" key="9">
    <source>
        <dbReference type="Pfam" id="PF09334"/>
    </source>
</evidence>
<dbReference type="GO" id="GO:0005524">
    <property type="term" value="F:ATP binding"/>
    <property type="evidence" value="ECO:0007669"/>
    <property type="project" value="UniProtKB-KW"/>
</dbReference>
<name>A0A6A6L3V7_HEVBR</name>
<evidence type="ECO:0000256" key="1">
    <source>
        <dbReference type="ARBA" id="ARBA00012838"/>
    </source>
</evidence>
<comment type="caution">
    <text evidence="11">The sequence shown here is derived from an EMBL/GenBank/DDBJ whole genome shotgun (WGS) entry which is preliminary data.</text>
</comment>
<feature type="domain" description="Methionyl-tRNA synthetase anticodon-binding" evidence="10">
    <location>
        <begin position="318"/>
        <end position="453"/>
    </location>
</feature>
<evidence type="ECO:0000313" key="11">
    <source>
        <dbReference type="EMBL" id="KAF2296031.1"/>
    </source>
</evidence>
<proteinExistence type="inferred from homology"/>
<dbReference type="Pfam" id="PF09334">
    <property type="entry name" value="tRNA-synt_1g"/>
    <property type="match status" value="2"/>
</dbReference>
<evidence type="ECO:0000256" key="7">
    <source>
        <dbReference type="RuleBase" id="RU363039"/>
    </source>
</evidence>
<dbReference type="Proteomes" id="UP000467840">
    <property type="component" value="Chromosome 7"/>
</dbReference>
<dbReference type="InterPro" id="IPR015413">
    <property type="entry name" value="Methionyl/Leucyl_tRNA_Synth"/>
</dbReference>
<dbReference type="InterPro" id="IPR023457">
    <property type="entry name" value="Met-tRNA_synth_2"/>
</dbReference>
<dbReference type="EC" id="6.1.1.10" evidence="1"/>
<dbReference type="GO" id="GO:0009570">
    <property type="term" value="C:chloroplast stroma"/>
    <property type="evidence" value="ECO:0007669"/>
    <property type="project" value="TreeGrafter"/>
</dbReference>
<keyword evidence="4 7" id="KW-0067">ATP-binding</keyword>
<dbReference type="PANTHER" id="PTHR43326:SF1">
    <property type="entry name" value="METHIONINE--TRNA LIGASE, MITOCHONDRIAL"/>
    <property type="match status" value="1"/>
</dbReference>
<dbReference type="PRINTS" id="PR01041">
    <property type="entry name" value="TRNASYNTHMET"/>
</dbReference>
<feature type="region of interest" description="Disordered" evidence="8">
    <location>
        <begin position="451"/>
        <end position="481"/>
    </location>
</feature>
<evidence type="ECO:0000256" key="4">
    <source>
        <dbReference type="ARBA" id="ARBA00022840"/>
    </source>
</evidence>
<dbReference type="EMBL" id="JAAGAX010000013">
    <property type="protein sequence ID" value="KAF2296031.1"/>
    <property type="molecule type" value="Genomic_DNA"/>
</dbReference>
<keyword evidence="6 7" id="KW-0030">Aminoacyl-tRNA synthetase</keyword>
<dbReference type="PANTHER" id="PTHR43326">
    <property type="entry name" value="METHIONYL-TRNA SYNTHETASE"/>
    <property type="match status" value="1"/>
</dbReference>
<dbReference type="Gene3D" id="2.170.220.10">
    <property type="match status" value="1"/>
</dbReference>
<dbReference type="SUPFAM" id="SSF47323">
    <property type="entry name" value="Anticodon-binding domain of a subclass of class I aminoacyl-tRNA synthetases"/>
    <property type="match status" value="1"/>
</dbReference>
<evidence type="ECO:0000256" key="6">
    <source>
        <dbReference type="ARBA" id="ARBA00023146"/>
    </source>
</evidence>
<dbReference type="Gene3D" id="3.40.50.620">
    <property type="entry name" value="HUPs"/>
    <property type="match status" value="2"/>
</dbReference>
<evidence type="ECO:0000313" key="12">
    <source>
        <dbReference type="Proteomes" id="UP000467840"/>
    </source>
</evidence>
<dbReference type="Pfam" id="PF19303">
    <property type="entry name" value="Anticodon_3"/>
    <property type="match status" value="1"/>
</dbReference>
<evidence type="ECO:0000256" key="2">
    <source>
        <dbReference type="ARBA" id="ARBA00022598"/>
    </source>
</evidence>
<keyword evidence="3 7" id="KW-0547">Nucleotide-binding</keyword>
<feature type="compositionally biased region" description="Basic residues" evidence="8">
    <location>
        <begin position="464"/>
        <end position="475"/>
    </location>
</feature>
<keyword evidence="5 7" id="KW-0648">Protein biosynthesis</keyword>
<feature type="domain" description="Methionyl/Leucyl tRNA synthetase" evidence="9">
    <location>
        <begin position="55"/>
        <end position="117"/>
    </location>
</feature>
<organism evidence="11 12">
    <name type="scientific">Hevea brasiliensis</name>
    <name type="common">Para rubber tree</name>
    <name type="synonym">Siphonia brasiliensis</name>
    <dbReference type="NCBI Taxonomy" id="3981"/>
    <lineage>
        <taxon>Eukaryota</taxon>
        <taxon>Viridiplantae</taxon>
        <taxon>Streptophyta</taxon>
        <taxon>Embryophyta</taxon>
        <taxon>Tracheophyta</taxon>
        <taxon>Spermatophyta</taxon>
        <taxon>Magnoliopsida</taxon>
        <taxon>eudicotyledons</taxon>
        <taxon>Gunneridae</taxon>
        <taxon>Pentapetalae</taxon>
        <taxon>rosids</taxon>
        <taxon>fabids</taxon>
        <taxon>Malpighiales</taxon>
        <taxon>Euphorbiaceae</taxon>
        <taxon>Crotonoideae</taxon>
        <taxon>Micrandreae</taxon>
        <taxon>Hevea</taxon>
    </lineage>
</organism>
<dbReference type="InterPro" id="IPR041872">
    <property type="entry name" value="Anticodon_Met"/>
</dbReference>
<dbReference type="GO" id="GO:0005739">
    <property type="term" value="C:mitochondrion"/>
    <property type="evidence" value="ECO:0007669"/>
    <property type="project" value="TreeGrafter"/>
</dbReference>
<dbReference type="SUPFAM" id="SSF52374">
    <property type="entry name" value="Nucleotidylyl transferase"/>
    <property type="match status" value="1"/>
</dbReference>
<keyword evidence="2 7" id="KW-0436">Ligase</keyword>
<dbReference type="AlphaFoldDB" id="A0A6A6L3V7"/>
<protein>
    <recommendedName>
        <fullName evidence="1">methionine--tRNA ligase</fullName>
        <ecNumber evidence="1">6.1.1.10</ecNumber>
    </recommendedName>
</protein>
<evidence type="ECO:0000256" key="8">
    <source>
        <dbReference type="SAM" id="MobiDB-lite"/>
    </source>
</evidence>
<sequence>MVVTRANRTKTERCCFVDRPLRLKKNQNLLEAATVCLEHHNSAQNDEAVATETFVLTSPLYYVNAPPHMGSAYTTIAADAISRFQRLLGKKVIFVTGTDEHGEKIATAAAARGSSPSLQHVLGNSLGYLVLLLFIGSTRNLIVSLESDSPFALLFLFEVQSWIRSGLKDFSISRASVDWGIPIPNDNKQTIYVWFDALLGYISALSEDKEQPNLQSAVSSGWPASLHLIGKDILRFHAVYWPAMLMSAGLGLPKMVFGHGFLTKDGTKMGKSLGNTLEPNELVQKFGSMQSGNLLNRTLGLLKRNCQSTLVVDSFIAAEGNALKDTVEKLVEKARVHYENLSLSLACEAILEIGNAGNVYMDECAPWSLFKQGGAASEAAAKDLVIILEAMRIIAIALSPVAPSLCWRIYSQLGYSKDHFNTATWSDTKWGGLKGGQVMAQPKPVFARIENRTETEDGGAASKKFVKNKEKKRKSQVVAEA</sequence>
<accession>A0A6A6L3V7</accession>
<dbReference type="InterPro" id="IPR014729">
    <property type="entry name" value="Rossmann-like_a/b/a_fold"/>
</dbReference>
<gene>
    <name evidence="11" type="ORF">GH714_035759</name>
</gene>
<comment type="similarity">
    <text evidence="7">Belongs to the class-I aminoacyl-tRNA synthetase family.</text>
</comment>
<dbReference type="InterPro" id="IPR033911">
    <property type="entry name" value="MetRS_core"/>
</dbReference>
<dbReference type="Gene3D" id="1.10.730.10">
    <property type="entry name" value="Isoleucyl-tRNA Synthetase, Domain 1"/>
    <property type="match status" value="1"/>
</dbReference>
<dbReference type="FunFam" id="1.10.730.10:FF:000028">
    <property type="entry name" value="Methionine--tRNA ligase, chloroplastic/mitochondrial"/>
    <property type="match status" value="1"/>
</dbReference>
<dbReference type="GO" id="GO:0004825">
    <property type="term" value="F:methionine-tRNA ligase activity"/>
    <property type="evidence" value="ECO:0007669"/>
    <property type="project" value="UniProtKB-EC"/>
</dbReference>